<name>A0ABQ0YI74_9NOCA</name>
<dbReference type="Proteomes" id="UP000325466">
    <property type="component" value="Unassembled WGS sequence"/>
</dbReference>
<accession>A0ABQ0YI74</accession>
<sequence length="56" mass="5938">MSVIINELEVITTAEPAPNGPVNSPARIPPAAAPTPSDLRAVIRHLADRAERVRAD</sequence>
<organism evidence="2 3">
    <name type="scientific">Rhodococcus aetherivorans</name>
    <dbReference type="NCBI Taxonomy" id="191292"/>
    <lineage>
        <taxon>Bacteria</taxon>
        <taxon>Bacillati</taxon>
        <taxon>Actinomycetota</taxon>
        <taxon>Actinomycetes</taxon>
        <taxon>Mycobacteriales</taxon>
        <taxon>Nocardiaceae</taxon>
        <taxon>Rhodococcus</taxon>
    </lineage>
</organism>
<protein>
    <submittedName>
        <fullName evidence="2">Uncharacterized protein</fullName>
    </submittedName>
</protein>
<feature type="region of interest" description="Disordered" evidence="1">
    <location>
        <begin position="15"/>
        <end position="35"/>
    </location>
</feature>
<evidence type="ECO:0000313" key="3">
    <source>
        <dbReference type="Proteomes" id="UP000325466"/>
    </source>
</evidence>
<keyword evidence="3" id="KW-1185">Reference proteome</keyword>
<reference evidence="2 3" key="1">
    <citation type="journal article" date="2018" name="Biodegradation">
        <title>1,4-Dioxane degradation characteristics of Rhodococcus aetherivorans JCM 14343.</title>
        <authorList>
            <person name="Inoue D."/>
            <person name="Tsunoda T."/>
            <person name="Yamamoto N."/>
            <person name="Ike M."/>
            <person name="Sei K."/>
        </authorList>
    </citation>
    <scope>NUCLEOTIDE SEQUENCE [LARGE SCALE GENOMIC DNA]</scope>
    <source>
        <strain evidence="2 3">JCM 14343</strain>
    </source>
</reference>
<dbReference type="RefSeq" id="WP_161780460.1">
    <property type="nucleotide sequence ID" value="NZ_BAAAYP010000052.1"/>
</dbReference>
<comment type="caution">
    <text evidence="2">The sequence shown here is derived from an EMBL/GenBank/DDBJ whole genome shotgun (WGS) entry which is preliminary data.</text>
</comment>
<dbReference type="EMBL" id="BLAH01000053">
    <property type="protein sequence ID" value="GES36247.1"/>
    <property type="molecule type" value="Genomic_DNA"/>
</dbReference>
<proteinExistence type="predicted"/>
<evidence type="ECO:0000313" key="2">
    <source>
        <dbReference type="EMBL" id="GES36247.1"/>
    </source>
</evidence>
<gene>
    <name evidence="2" type="ORF">RAJCM14343_1498</name>
</gene>
<evidence type="ECO:0000256" key="1">
    <source>
        <dbReference type="SAM" id="MobiDB-lite"/>
    </source>
</evidence>